<dbReference type="PROSITE" id="PS51257">
    <property type="entry name" value="PROKAR_LIPOPROTEIN"/>
    <property type="match status" value="1"/>
</dbReference>
<name>A0A9D1V6S0_9FIRM</name>
<organism evidence="2 3">
    <name type="scientific">Candidatus Borkfalkia faecipullorum</name>
    <dbReference type="NCBI Taxonomy" id="2838510"/>
    <lineage>
        <taxon>Bacteria</taxon>
        <taxon>Bacillati</taxon>
        <taxon>Bacillota</taxon>
        <taxon>Clostridia</taxon>
        <taxon>Christensenellales</taxon>
        <taxon>Christensenellaceae</taxon>
        <taxon>Candidatus Borkfalkia</taxon>
    </lineage>
</organism>
<keyword evidence="1" id="KW-0732">Signal</keyword>
<dbReference type="EMBL" id="DXFX01000011">
    <property type="protein sequence ID" value="HIX07048.1"/>
    <property type="molecule type" value="Genomic_DNA"/>
</dbReference>
<evidence type="ECO:0008006" key="4">
    <source>
        <dbReference type="Google" id="ProtNLM"/>
    </source>
</evidence>
<evidence type="ECO:0000313" key="3">
    <source>
        <dbReference type="Proteomes" id="UP000824204"/>
    </source>
</evidence>
<dbReference type="AlphaFoldDB" id="A0A9D1V6S0"/>
<evidence type="ECO:0000256" key="1">
    <source>
        <dbReference type="SAM" id="SignalP"/>
    </source>
</evidence>
<protein>
    <recommendedName>
        <fullName evidence="4">Lipoprotein</fullName>
    </recommendedName>
</protein>
<reference evidence="2" key="2">
    <citation type="submission" date="2021-04" db="EMBL/GenBank/DDBJ databases">
        <authorList>
            <person name="Gilroy R."/>
        </authorList>
    </citation>
    <scope>NUCLEOTIDE SEQUENCE</scope>
    <source>
        <strain evidence="2">811</strain>
    </source>
</reference>
<gene>
    <name evidence="2" type="ORF">H9741_01065</name>
</gene>
<sequence length="163" mass="18770">MKKVLLLLVCVLCLFFVACAPAQPKEGAEYTYKQISFKRGKDLQIEDLANFMPMAAAFPDGKLPQSVDEFEDFLLENVDSYSIFRLTENGQERVFLKTDIVSVTLSESVLTVKTQNGETDYPYTKEGNRYVTDTDFTFYFEKGEFRYDLAFTENFSAVYHYSI</sequence>
<evidence type="ECO:0000313" key="2">
    <source>
        <dbReference type="EMBL" id="HIX07048.1"/>
    </source>
</evidence>
<feature type="chain" id="PRO_5039015868" description="Lipoprotein" evidence="1">
    <location>
        <begin position="23"/>
        <end position="163"/>
    </location>
</feature>
<proteinExistence type="predicted"/>
<feature type="signal peptide" evidence="1">
    <location>
        <begin position="1"/>
        <end position="22"/>
    </location>
</feature>
<reference evidence="2" key="1">
    <citation type="journal article" date="2021" name="PeerJ">
        <title>Extensive microbial diversity within the chicken gut microbiome revealed by metagenomics and culture.</title>
        <authorList>
            <person name="Gilroy R."/>
            <person name="Ravi A."/>
            <person name="Getino M."/>
            <person name="Pursley I."/>
            <person name="Horton D.L."/>
            <person name="Alikhan N.F."/>
            <person name="Baker D."/>
            <person name="Gharbi K."/>
            <person name="Hall N."/>
            <person name="Watson M."/>
            <person name="Adriaenssens E.M."/>
            <person name="Foster-Nyarko E."/>
            <person name="Jarju S."/>
            <person name="Secka A."/>
            <person name="Antonio M."/>
            <person name="Oren A."/>
            <person name="Chaudhuri R.R."/>
            <person name="La Ragione R."/>
            <person name="Hildebrand F."/>
            <person name="Pallen M.J."/>
        </authorList>
    </citation>
    <scope>NUCLEOTIDE SEQUENCE</scope>
    <source>
        <strain evidence="2">811</strain>
    </source>
</reference>
<dbReference type="Proteomes" id="UP000824204">
    <property type="component" value="Unassembled WGS sequence"/>
</dbReference>
<comment type="caution">
    <text evidence="2">The sequence shown here is derived from an EMBL/GenBank/DDBJ whole genome shotgun (WGS) entry which is preliminary data.</text>
</comment>
<accession>A0A9D1V6S0</accession>